<evidence type="ECO:0000313" key="2">
    <source>
        <dbReference type="Proteomes" id="UP000250744"/>
    </source>
</evidence>
<organism evidence="1 2">
    <name type="scientific">Nitrincola tibetensis</name>
    <dbReference type="NCBI Taxonomy" id="2219697"/>
    <lineage>
        <taxon>Bacteria</taxon>
        <taxon>Pseudomonadati</taxon>
        <taxon>Pseudomonadota</taxon>
        <taxon>Gammaproteobacteria</taxon>
        <taxon>Oceanospirillales</taxon>
        <taxon>Oceanospirillaceae</taxon>
        <taxon>Nitrincola</taxon>
    </lineage>
</organism>
<name>A0A364NRS2_9GAMM</name>
<proteinExistence type="predicted"/>
<keyword evidence="2" id="KW-1185">Reference proteome</keyword>
<evidence type="ECO:0000313" key="1">
    <source>
        <dbReference type="EMBL" id="RAU19575.1"/>
    </source>
</evidence>
<sequence>MVRHCVACNLMGEAIPSRGRLSCGFGALAE</sequence>
<dbReference type="EMBL" id="QKRX01000001">
    <property type="protein sequence ID" value="RAU19575.1"/>
    <property type="molecule type" value="Genomic_DNA"/>
</dbReference>
<dbReference type="AlphaFoldDB" id="A0A364NRS2"/>
<comment type="caution">
    <text evidence="1">The sequence shown here is derived from an EMBL/GenBank/DDBJ whole genome shotgun (WGS) entry which is preliminary data.</text>
</comment>
<accession>A0A364NRS2</accession>
<protein>
    <submittedName>
        <fullName evidence="1">Uncharacterized protein</fullName>
    </submittedName>
</protein>
<reference evidence="1 2" key="1">
    <citation type="submission" date="2018-06" db="EMBL/GenBank/DDBJ databases">
        <title>Nitrincola tibetense sp. nov., isolated from Lake XuguoCo on Tibetan Plateau.</title>
        <authorList>
            <person name="Xing P."/>
        </authorList>
    </citation>
    <scope>NUCLEOTIDE SEQUENCE [LARGE SCALE GENOMIC DNA]</scope>
    <source>
        <strain evidence="2">xg18</strain>
    </source>
</reference>
<gene>
    <name evidence="1" type="ORF">DN062_00360</name>
</gene>
<dbReference type="Proteomes" id="UP000250744">
    <property type="component" value="Unassembled WGS sequence"/>
</dbReference>